<reference evidence="8" key="1">
    <citation type="journal article" date="2019" name="Int. J. Syst. Evol. Microbiol.">
        <title>The Global Catalogue of Microorganisms (GCM) 10K type strain sequencing project: providing services to taxonomists for standard genome sequencing and annotation.</title>
        <authorList>
            <consortium name="The Broad Institute Genomics Platform"/>
            <consortium name="The Broad Institute Genome Sequencing Center for Infectious Disease"/>
            <person name="Wu L."/>
            <person name="Ma J."/>
        </authorList>
    </citation>
    <scope>NUCLEOTIDE SEQUENCE [LARGE SCALE GENOMIC DNA]</scope>
    <source>
        <strain evidence="8">CGMCC 1.15277</strain>
    </source>
</reference>
<dbReference type="SUPFAM" id="SSF53448">
    <property type="entry name" value="Nucleotide-diphospho-sugar transferases"/>
    <property type="match status" value="1"/>
</dbReference>
<gene>
    <name evidence="7" type="ORF">ACFP57_00745</name>
</gene>
<dbReference type="PANTHER" id="PTHR43179">
    <property type="entry name" value="RHAMNOSYLTRANSFERASE WBBL"/>
    <property type="match status" value="1"/>
</dbReference>
<evidence type="ECO:0000256" key="1">
    <source>
        <dbReference type="ARBA" id="ARBA00004776"/>
    </source>
</evidence>
<dbReference type="Pfam" id="PF00535">
    <property type="entry name" value="Glycos_transf_2"/>
    <property type="match status" value="1"/>
</dbReference>
<evidence type="ECO:0000256" key="3">
    <source>
        <dbReference type="ARBA" id="ARBA00022676"/>
    </source>
</evidence>
<comment type="caution">
    <text evidence="7">The sequence shown here is derived from an EMBL/GenBank/DDBJ whole genome shotgun (WGS) entry which is preliminary data.</text>
</comment>
<keyword evidence="8" id="KW-1185">Reference proteome</keyword>
<dbReference type="Gene3D" id="3.90.550.10">
    <property type="entry name" value="Spore Coat Polysaccharide Biosynthesis Protein SpsA, Chain A"/>
    <property type="match status" value="1"/>
</dbReference>
<keyword evidence="3 7" id="KW-0328">Glycosyltransferase</keyword>
<evidence type="ECO:0000313" key="8">
    <source>
        <dbReference type="Proteomes" id="UP001596266"/>
    </source>
</evidence>
<evidence type="ECO:0000259" key="6">
    <source>
        <dbReference type="Pfam" id="PF02709"/>
    </source>
</evidence>
<dbReference type="GO" id="GO:0016757">
    <property type="term" value="F:glycosyltransferase activity"/>
    <property type="evidence" value="ECO:0007669"/>
    <property type="project" value="UniProtKB-KW"/>
</dbReference>
<dbReference type="Proteomes" id="UP001596266">
    <property type="component" value="Unassembled WGS sequence"/>
</dbReference>
<dbReference type="Pfam" id="PF02709">
    <property type="entry name" value="Glyco_transf_7C"/>
    <property type="match status" value="1"/>
</dbReference>
<comment type="similarity">
    <text evidence="2">Belongs to the glycosyltransferase 2 family.</text>
</comment>
<dbReference type="EMBL" id="JBHSUA010000003">
    <property type="protein sequence ID" value="MFC6395526.1"/>
    <property type="molecule type" value="Genomic_DNA"/>
</dbReference>
<evidence type="ECO:0000313" key="7">
    <source>
        <dbReference type="EMBL" id="MFC6395526.1"/>
    </source>
</evidence>
<evidence type="ECO:0000259" key="5">
    <source>
        <dbReference type="Pfam" id="PF00535"/>
    </source>
</evidence>
<feature type="domain" description="Galactosyltransferase C-terminal" evidence="6">
    <location>
        <begin position="147"/>
        <end position="189"/>
    </location>
</feature>
<organism evidence="7 8">
    <name type="scientific">Luteococcus sanguinis</name>
    <dbReference type="NCBI Taxonomy" id="174038"/>
    <lineage>
        <taxon>Bacteria</taxon>
        <taxon>Bacillati</taxon>
        <taxon>Actinomycetota</taxon>
        <taxon>Actinomycetes</taxon>
        <taxon>Propionibacteriales</taxon>
        <taxon>Propionibacteriaceae</taxon>
        <taxon>Luteococcus</taxon>
    </lineage>
</organism>
<accession>A0ABW1WXF8</accession>
<evidence type="ECO:0000256" key="2">
    <source>
        <dbReference type="ARBA" id="ARBA00006739"/>
    </source>
</evidence>
<dbReference type="InterPro" id="IPR029044">
    <property type="entry name" value="Nucleotide-diphossugar_trans"/>
</dbReference>
<proteinExistence type="inferred from homology"/>
<dbReference type="EC" id="2.4.-.-" evidence="7"/>
<dbReference type="RefSeq" id="WP_343885451.1">
    <property type="nucleotide sequence ID" value="NZ_BAAAKI010000006.1"/>
</dbReference>
<keyword evidence="4 7" id="KW-0808">Transferase</keyword>
<sequence length="273" mass="30045">MTSVSVLVITHRRDDHLLHQQRALQRVPGWDEAVVTFINQPDAPWAAAPPRVRAEHLTADGLALAQARNHAARAGRGEVLVFLDVDCLPGPGTIARLADECQPGRVVMAEPRYLPPSWTPNTSPESVALPHHSRAGLPVGRTDAWHMFWSLGFAMRADDFASVGGFDEGYSGYGGEDTDFAFACRRAGMGLWLSSAPVFHQAHAVHRPPLQHTSSIVINARRFRERWGTWPMEGWLAALASRGLVAWGDDDLELLREPTAQELADSLVPDARF</sequence>
<evidence type="ECO:0000256" key="4">
    <source>
        <dbReference type="ARBA" id="ARBA00022679"/>
    </source>
</evidence>
<name>A0ABW1WXF8_9ACTN</name>
<dbReference type="InterPro" id="IPR027791">
    <property type="entry name" value="Galactosyl_T_C"/>
</dbReference>
<dbReference type="InterPro" id="IPR001173">
    <property type="entry name" value="Glyco_trans_2-like"/>
</dbReference>
<dbReference type="PANTHER" id="PTHR43179:SF12">
    <property type="entry name" value="GALACTOFURANOSYLTRANSFERASE GLFT2"/>
    <property type="match status" value="1"/>
</dbReference>
<comment type="pathway">
    <text evidence="1">Cell wall biogenesis; cell wall polysaccharide biosynthesis.</text>
</comment>
<protein>
    <submittedName>
        <fullName evidence="7">Glycosyltransferase family 2 protein</fullName>
        <ecNumber evidence="7">2.4.-.-</ecNumber>
    </submittedName>
</protein>
<feature type="domain" description="Glycosyltransferase 2-like" evidence="5">
    <location>
        <begin position="48"/>
        <end position="121"/>
    </location>
</feature>